<comment type="similarity">
    <text evidence="2 10">Belongs to the glycosyl hydrolase 5 (cellulase A) family.</text>
</comment>
<keyword evidence="4" id="KW-0813">Transport</keyword>
<keyword evidence="9 10" id="KW-0326">Glycosidase</keyword>
<dbReference type="GO" id="GO:0005351">
    <property type="term" value="F:carbohydrate:proton symporter activity"/>
    <property type="evidence" value="ECO:0007669"/>
    <property type="project" value="TreeGrafter"/>
</dbReference>
<evidence type="ECO:0000313" key="13">
    <source>
        <dbReference type="EMBL" id="KAF4624282.1"/>
    </source>
</evidence>
<comment type="subcellular location">
    <subcellularLocation>
        <location evidence="1">Membrane</location>
        <topology evidence="1">Multi-pass membrane protein</topology>
    </subcellularLocation>
</comment>
<evidence type="ECO:0000256" key="8">
    <source>
        <dbReference type="ARBA" id="ARBA00023136"/>
    </source>
</evidence>
<evidence type="ECO:0000256" key="4">
    <source>
        <dbReference type="ARBA" id="ARBA00022448"/>
    </source>
</evidence>
<organism evidence="13 14">
    <name type="scientific">Cudoniella acicularis</name>
    <dbReference type="NCBI Taxonomy" id="354080"/>
    <lineage>
        <taxon>Eukaryota</taxon>
        <taxon>Fungi</taxon>
        <taxon>Dikarya</taxon>
        <taxon>Ascomycota</taxon>
        <taxon>Pezizomycotina</taxon>
        <taxon>Leotiomycetes</taxon>
        <taxon>Helotiales</taxon>
        <taxon>Tricladiaceae</taxon>
        <taxon>Cudoniella</taxon>
    </lineage>
</organism>
<keyword evidence="5 11" id="KW-0812">Transmembrane</keyword>
<dbReference type="InterPro" id="IPR005828">
    <property type="entry name" value="MFS_sugar_transport-like"/>
</dbReference>
<evidence type="ECO:0000256" key="6">
    <source>
        <dbReference type="ARBA" id="ARBA00022801"/>
    </source>
</evidence>
<keyword evidence="14" id="KW-1185">Reference proteome</keyword>
<dbReference type="SUPFAM" id="SSF103473">
    <property type="entry name" value="MFS general substrate transporter"/>
    <property type="match status" value="1"/>
</dbReference>
<dbReference type="InterPro" id="IPR017853">
    <property type="entry name" value="GH"/>
</dbReference>
<evidence type="ECO:0000256" key="3">
    <source>
        <dbReference type="ARBA" id="ARBA00010992"/>
    </source>
</evidence>
<sequence>MELETEPPQLDLASNRIQVLKIILLELPLSNDNSILHIVVLELHEESVLNILKHSFFKFGTHHQDLSGFDWGCYTNTSCGWQWLINDATTATGAPDPDAPLVTTHGDIIGQGGPSNDIFTQLWASIAAKYVSQPNVIFGIMNEPWEVNITLWAEILQEFVTAIFKLTFDFAVYLEYVGWAAGGRLHAAFKGFELELVEKRIDKCGKQGRLTAKEVCEYVIRGYQVWNCWNKAEKPPRALLPRIKPFCFAVRNAQHVSGSMSIEQRESRVWKMTPRRSRPYSRVHVTSTTATSSALSSHRLLQPWVIFTNKVKLAKMSEGIRRGTLQTTDDVNRIEAPVTWKAYLICAFASFGGIFFGYDSGYINGVNGSPEFYKLVEGATATELSSSHQSLIVSILSAGTFFGALIAGDVAERIGRKWTVIIGCLIYIIGVVIQMITGPEVNALGAIVAGRLIAGLGVGFESAIVIFVPRRFAELSLLDTNFASPSVSCWLLALSTALRTAQILHHTVSQLVFNSPGVSSSEVA</sequence>
<dbReference type="OrthoDB" id="5422244at2759"/>
<dbReference type="AlphaFoldDB" id="A0A8H4VW02"/>
<accession>A0A8H4VW02</accession>
<comment type="caution">
    <text evidence="13">The sequence shown here is derived from an EMBL/GenBank/DDBJ whole genome shotgun (WGS) entry which is preliminary data.</text>
</comment>
<evidence type="ECO:0000256" key="2">
    <source>
        <dbReference type="ARBA" id="ARBA00005641"/>
    </source>
</evidence>
<dbReference type="Gene3D" id="3.20.20.80">
    <property type="entry name" value="Glycosidases"/>
    <property type="match status" value="1"/>
</dbReference>
<evidence type="ECO:0000256" key="1">
    <source>
        <dbReference type="ARBA" id="ARBA00004141"/>
    </source>
</evidence>
<dbReference type="PROSITE" id="PS50850">
    <property type="entry name" value="MFS"/>
    <property type="match status" value="1"/>
</dbReference>
<dbReference type="GO" id="GO:0016020">
    <property type="term" value="C:membrane"/>
    <property type="evidence" value="ECO:0007669"/>
    <property type="project" value="UniProtKB-SubCell"/>
</dbReference>
<name>A0A8H4VW02_9HELO</name>
<dbReference type="InterPro" id="IPR050360">
    <property type="entry name" value="MFS_Sugar_Transporters"/>
</dbReference>
<dbReference type="InterPro" id="IPR020846">
    <property type="entry name" value="MFS_dom"/>
</dbReference>
<dbReference type="PANTHER" id="PTHR48022">
    <property type="entry name" value="PLASTIDIC GLUCOSE TRANSPORTER 4"/>
    <property type="match status" value="1"/>
</dbReference>
<gene>
    <name evidence="13" type="ORF">G7Y89_g13893</name>
</gene>
<dbReference type="GO" id="GO:0004553">
    <property type="term" value="F:hydrolase activity, hydrolyzing O-glycosyl compounds"/>
    <property type="evidence" value="ECO:0007669"/>
    <property type="project" value="InterPro"/>
</dbReference>
<dbReference type="Gene3D" id="1.20.1250.20">
    <property type="entry name" value="MFS general substrate transporter like domains"/>
    <property type="match status" value="1"/>
</dbReference>
<evidence type="ECO:0000256" key="7">
    <source>
        <dbReference type="ARBA" id="ARBA00022989"/>
    </source>
</evidence>
<keyword evidence="7 11" id="KW-1133">Transmembrane helix</keyword>
<dbReference type="Pfam" id="PF00083">
    <property type="entry name" value="Sugar_tr"/>
    <property type="match status" value="1"/>
</dbReference>
<dbReference type="InterPro" id="IPR001547">
    <property type="entry name" value="Glyco_hydro_5"/>
</dbReference>
<dbReference type="GO" id="GO:0000272">
    <property type="term" value="P:polysaccharide catabolic process"/>
    <property type="evidence" value="ECO:0007669"/>
    <property type="project" value="InterPro"/>
</dbReference>
<dbReference type="PROSITE" id="PS00216">
    <property type="entry name" value="SUGAR_TRANSPORT_1"/>
    <property type="match status" value="1"/>
</dbReference>
<evidence type="ECO:0000256" key="5">
    <source>
        <dbReference type="ARBA" id="ARBA00022692"/>
    </source>
</evidence>
<evidence type="ECO:0000256" key="11">
    <source>
        <dbReference type="SAM" id="Phobius"/>
    </source>
</evidence>
<dbReference type="InterPro" id="IPR036259">
    <property type="entry name" value="MFS_trans_sf"/>
</dbReference>
<reference evidence="13 14" key="1">
    <citation type="submission" date="2020-03" db="EMBL/GenBank/DDBJ databases">
        <title>Draft Genome Sequence of Cudoniella acicularis.</title>
        <authorList>
            <person name="Buettner E."/>
            <person name="Kellner H."/>
        </authorList>
    </citation>
    <scope>NUCLEOTIDE SEQUENCE [LARGE SCALE GENOMIC DNA]</scope>
    <source>
        <strain evidence="13 14">DSM 108380</strain>
    </source>
</reference>
<dbReference type="Pfam" id="PF00150">
    <property type="entry name" value="Cellulase"/>
    <property type="match status" value="1"/>
</dbReference>
<dbReference type="InterPro" id="IPR003663">
    <property type="entry name" value="Sugar/inositol_transpt"/>
</dbReference>
<dbReference type="SUPFAM" id="SSF51445">
    <property type="entry name" value="(Trans)glycosidases"/>
    <property type="match status" value="1"/>
</dbReference>
<dbReference type="PANTHER" id="PTHR48022:SF6">
    <property type="entry name" value="MSTA PROTEIN-RELATED"/>
    <property type="match status" value="1"/>
</dbReference>
<dbReference type="EMBL" id="JAAMPI010001709">
    <property type="protein sequence ID" value="KAF4624282.1"/>
    <property type="molecule type" value="Genomic_DNA"/>
</dbReference>
<keyword evidence="8 11" id="KW-0472">Membrane</keyword>
<comment type="similarity">
    <text evidence="3">Belongs to the major facilitator superfamily. Sugar transporter (TC 2.A.1.1) family.</text>
</comment>
<keyword evidence="6 10" id="KW-0378">Hydrolase</keyword>
<proteinExistence type="inferred from homology"/>
<dbReference type="PRINTS" id="PR00171">
    <property type="entry name" value="SUGRTRNSPORT"/>
</dbReference>
<protein>
    <recommendedName>
        <fullName evidence="12">Major facilitator superfamily (MFS) profile domain-containing protein</fullName>
    </recommendedName>
</protein>
<evidence type="ECO:0000259" key="12">
    <source>
        <dbReference type="PROSITE" id="PS50850"/>
    </source>
</evidence>
<dbReference type="InterPro" id="IPR005829">
    <property type="entry name" value="Sugar_transporter_CS"/>
</dbReference>
<feature type="transmembrane region" description="Helical" evidence="11">
    <location>
        <begin position="391"/>
        <end position="411"/>
    </location>
</feature>
<evidence type="ECO:0000313" key="14">
    <source>
        <dbReference type="Proteomes" id="UP000566819"/>
    </source>
</evidence>
<evidence type="ECO:0000256" key="10">
    <source>
        <dbReference type="RuleBase" id="RU361153"/>
    </source>
</evidence>
<feature type="transmembrane region" description="Helical" evidence="11">
    <location>
        <begin position="443"/>
        <end position="468"/>
    </location>
</feature>
<evidence type="ECO:0000256" key="9">
    <source>
        <dbReference type="ARBA" id="ARBA00023295"/>
    </source>
</evidence>
<feature type="transmembrane region" description="Helical" evidence="11">
    <location>
        <begin position="418"/>
        <end position="437"/>
    </location>
</feature>
<feature type="domain" description="Major facilitator superfamily (MFS) profile" evidence="12">
    <location>
        <begin position="345"/>
        <end position="524"/>
    </location>
</feature>
<dbReference type="Proteomes" id="UP000566819">
    <property type="component" value="Unassembled WGS sequence"/>
</dbReference>